<evidence type="ECO:0000313" key="1">
    <source>
        <dbReference type="EMBL" id="AJK44647.1"/>
    </source>
</evidence>
<evidence type="ECO:0000313" key="2">
    <source>
        <dbReference type="Proteomes" id="UP000031838"/>
    </source>
</evidence>
<accession>A0A0B6RH07</accession>
<dbReference type="Gene3D" id="3.40.50.2000">
    <property type="entry name" value="Glycogen Phosphorylase B"/>
    <property type="match status" value="1"/>
</dbReference>
<dbReference type="EMBL" id="CP002580">
    <property type="protein sequence ID" value="AJK44647.1"/>
    <property type="molecule type" value="Genomic_DNA"/>
</dbReference>
<protein>
    <recommendedName>
        <fullName evidence="3">ADP-heptose--LPS heptosyltransferase</fullName>
    </recommendedName>
</protein>
<proteinExistence type="predicted"/>
<dbReference type="AlphaFoldDB" id="A0A0B6RH07"/>
<evidence type="ECO:0008006" key="3">
    <source>
        <dbReference type="Google" id="ProtNLM"/>
    </source>
</evidence>
<dbReference type="Proteomes" id="UP000031838">
    <property type="component" value="Chromosome 1"/>
</dbReference>
<name>A0A0B6RH07_BURPL</name>
<keyword evidence="2" id="KW-1185">Reference proteome</keyword>
<gene>
    <name evidence="1" type="ORF">BGL_1c00930</name>
</gene>
<reference evidence="2" key="1">
    <citation type="submission" date="2011-03" db="EMBL/GenBank/DDBJ databases">
        <authorList>
            <person name="Voget S."/>
            <person name="Streit W.R."/>
            <person name="Jaeger K.E."/>
            <person name="Daniel R."/>
        </authorList>
    </citation>
    <scope>NUCLEOTIDE SEQUENCE [LARGE SCALE GENOMIC DNA]</scope>
    <source>
        <strain evidence="2">PG1</strain>
    </source>
</reference>
<reference evidence="1 2" key="2">
    <citation type="journal article" date="2016" name="Appl. Microbiol. Biotechnol.">
        <title>Mutations improving production and secretion of extracellular lipase by Burkholderia glumae PG1.</title>
        <authorList>
            <person name="Knapp A."/>
            <person name="Voget S."/>
            <person name="Gao R."/>
            <person name="Zaburannyi N."/>
            <person name="Krysciak D."/>
            <person name="Breuer M."/>
            <person name="Hauer B."/>
            <person name="Streit W.R."/>
            <person name="Muller R."/>
            <person name="Daniel R."/>
            <person name="Jaeger K.E."/>
        </authorList>
    </citation>
    <scope>NUCLEOTIDE SEQUENCE [LARGE SCALE GENOMIC DNA]</scope>
    <source>
        <strain evidence="1 2">PG1</strain>
    </source>
</reference>
<sequence>MKPQAPAAGEAAPSRFDALRHPGTLLAPERRLVASYDLEVAGQSPAGHIAATEADAGLLNAAERPFRLDYARLTEVHVINGMGVALGDSIIGLTALAALRAAHPALRFVLYRPARLAAHVEALYRLAGSEPAAPRTLPWPLDALPRAATRIDVGNQLYRPAFATLPMIDYFLDALGADPASIPAAARRNRWLARLALPALPDGWRRRPYALLCADASTPLRSIPAAERAALVERIARRYGLPVAGFGPVAHRAYTDVSALSPDTAAYLAWVRDARVLVGADSSAIHVADGFEVPTLACFTSITPEMRVRDYPHCVAARLDVPAALRDRHASDEPAHLAAVAAAYRAFDWDAIAWPRARD</sequence>
<dbReference type="KEGG" id="bgp:BGL_1c00930"/>
<organism evidence="1 2">
    <name type="scientific">Burkholderia plantarii</name>
    <dbReference type="NCBI Taxonomy" id="41899"/>
    <lineage>
        <taxon>Bacteria</taxon>
        <taxon>Pseudomonadati</taxon>
        <taxon>Pseudomonadota</taxon>
        <taxon>Betaproteobacteria</taxon>
        <taxon>Burkholderiales</taxon>
        <taxon>Burkholderiaceae</taxon>
        <taxon>Burkholderia</taxon>
    </lineage>
</organism>
<dbReference type="KEGG" id="bpla:bpln_1g00930"/>
<dbReference type="HOGENOM" id="CLU_066819_0_0_4"/>
<dbReference type="SUPFAM" id="SSF53756">
    <property type="entry name" value="UDP-Glycosyltransferase/glycogen phosphorylase"/>
    <property type="match status" value="1"/>
</dbReference>
<dbReference type="RefSeq" id="WP_042623507.1">
    <property type="nucleotide sequence ID" value="NZ_BSTO01000003.1"/>
</dbReference>